<keyword evidence="1 4" id="KW-0808">Transferase</keyword>
<keyword evidence="5" id="KW-1185">Reference proteome</keyword>
<dbReference type="Pfam" id="PF13508">
    <property type="entry name" value="Acetyltransf_7"/>
    <property type="match status" value="1"/>
</dbReference>
<evidence type="ECO:0000256" key="2">
    <source>
        <dbReference type="ARBA" id="ARBA00023315"/>
    </source>
</evidence>
<proteinExistence type="predicted"/>
<dbReference type="PANTHER" id="PTHR43877">
    <property type="entry name" value="AMINOALKYLPHOSPHONATE N-ACETYLTRANSFERASE-RELATED-RELATED"/>
    <property type="match status" value="1"/>
</dbReference>
<dbReference type="PROSITE" id="PS51186">
    <property type="entry name" value="GNAT"/>
    <property type="match status" value="1"/>
</dbReference>
<keyword evidence="2" id="KW-0012">Acyltransferase</keyword>
<dbReference type="InterPro" id="IPR000182">
    <property type="entry name" value="GNAT_dom"/>
</dbReference>
<dbReference type="GO" id="GO:0016747">
    <property type="term" value="F:acyltransferase activity, transferring groups other than amino-acyl groups"/>
    <property type="evidence" value="ECO:0007669"/>
    <property type="project" value="InterPro"/>
</dbReference>
<dbReference type="AlphaFoldDB" id="A0A0L6CFY5"/>
<protein>
    <submittedName>
        <fullName evidence="4">GCN5 family acetyltransferase</fullName>
    </submittedName>
</protein>
<reference evidence="5" key="1">
    <citation type="submission" date="2015-03" db="EMBL/GenBank/DDBJ databases">
        <title>Luteipulveratus halotolerans sp. nov., a novel actinobacterium (Dermacoccaceae) from Sarawak, Malaysia.</title>
        <authorList>
            <person name="Juboi H."/>
            <person name="Basik A."/>
            <person name="Shamsul S.S."/>
            <person name="Arnold P."/>
            <person name="Schmitt E.K."/>
            <person name="Sanglier J.-J."/>
            <person name="Yeo T."/>
        </authorList>
    </citation>
    <scope>NUCLEOTIDE SEQUENCE [LARGE SCALE GENOMIC DNA]</scope>
    <source>
        <strain evidence="5">C296001</strain>
    </source>
</reference>
<dbReference type="InterPro" id="IPR016181">
    <property type="entry name" value="Acyl_CoA_acyltransferase"/>
</dbReference>
<accession>A0A0L6CFY5</accession>
<dbReference type="STRING" id="1631356.VV01_05630"/>
<dbReference type="SUPFAM" id="SSF55729">
    <property type="entry name" value="Acyl-CoA N-acyltransferases (Nat)"/>
    <property type="match status" value="1"/>
</dbReference>
<sequence>MVAEDRLVIRQADGEDLTAVIEVGHRTWPVTYGPIAGDDYVAMGLAKWWTQEATIPAIRAGRVTVAEVDHEVVGMASVGPSDGHLTLWKLYVLPERQSDGIGGRLLRAVIAKAREDGHDEIRLSYLAGNDNAAAFYEHFGFAEIERESSGSGIPDSVWMRLVLTQDGEA</sequence>
<dbReference type="Gene3D" id="3.40.630.30">
    <property type="match status" value="1"/>
</dbReference>
<gene>
    <name evidence="4" type="ORF">VV01_05630</name>
</gene>
<dbReference type="CDD" id="cd04301">
    <property type="entry name" value="NAT_SF"/>
    <property type="match status" value="1"/>
</dbReference>
<dbReference type="RefSeq" id="WP_050669026.1">
    <property type="nucleotide sequence ID" value="NZ_LAIR01000002.1"/>
</dbReference>
<comment type="caution">
    <text evidence="4">The sequence shown here is derived from an EMBL/GenBank/DDBJ whole genome shotgun (WGS) entry which is preliminary data.</text>
</comment>
<dbReference type="EMBL" id="LAIR01000002">
    <property type="protein sequence ID" value="KNX36741.1"/>
    <property type="molecule type" value="Genomic_DNA"/>
</dbReference>
<evidence type="ECO:0000313" key="5">
    <source>
        <dbReference type="Proteomes" id="UP000037397"/>
    </source>
</evidence>
<evidence type="ECO:0000256" key="1">
    <source>
        <dbReference type="ARBA" id="ARBA00022679"/>
    </source>
</evidence>
<evidence type="ECO:0000259" key="3">
    <source>
        <dbReference type="PROSITE" id="PS51186"/>
    </source>
</evidence>
<name>A0A0L6CFY5_9MICO</name>
<dbReference type="OrthoDB" id="5243635at2"/>
<evidence type="ECO:0000313" key="4">
    <source>
        <dbReference type="EMBL" id="KNX36741.1"/>
    </source>
</evidence>
<dbReference type="InterPro" id="IPR050832">
    <property type="entry name" value="Bact_Acetyltransf"/>
</dbReference>
<feature type="domain" description="N-acetyltransferase" evidence="3">
    <location>
        <begin position="7"/>
        <end position="164"/>
    </location>
</feature>
<organism evidence="4 5">
    <name type="scientific">Luteipulveratus halotolerans</name>
    <dbReference type="NCBI Taxonomy" id="1631356"/>
    <lineage>
        <taxon>Bacteria</taxon>
        <taxon>Bacillati</taxon>
        <taxon>Actinomycetota</taxon>
        <taxon>Actinomycetes</taxon>
        <taxon>Micrococcales</taxon>
        <taxon>Dermacoccaceae</taxon>
        <taxon>Luteipulveratus</taxon>
    </lineage>
</organism>
<dbReference type="Proteomes" id="UP000037397">
    <property type="component" value="Unassembled WGS sequence"/>
</dbReference>